<dbReference type="PROSITE" id="PS00108">
    <property type="entry name" value="PROTEIN_KINASE_ST"/>
    <property type="match status" value="1"/>
</dbReference>
<dbReference type="EC" id="2.7.11.1" evidence="4"/>
<dbReference type="InterPro" id="IPR001611">
    <property type="entry name" value="Leu-rich_rpt"/>
</dbReference>
<dbReference type="PROSITE" id="PS00107">
    <property type="entry name" value="PROTEIN_KINASE_ATP"/>
    <property type="match status" value="1"/>
</dbReference>
<reference evidence="23" key="1">
    <citation type="submission" date="2023-10" db="EMBL/GenBank/DDBJ databases">
        <title>Chromosome-level genome of the transformable northern wattle, Acacia crassicarpa.</title>
        <authorList>
            <person name="Massaro I."/>
            <person name="Sinha N.R."/>
            <person name="Poethig S."/>
            <person name="Leichty A.R."/>
        </authorList>
    </citation>
    <scope>NUCLEOTIDE SEQUENCE</scope>
    <source>
        <strain evidence="23">Acra3RX</strain>
        <tissue evidence="23">Leaf</tissue>
    </source>
</reference>
<keyword evidence="7" id="KW-0808">Transferase</keyword>
<dbReference type="Pfam" id="PF00560">
    <property type="entry name" value="LRR_1"/>
    <property type="match status" value="1"/>
</dbReference>
<evidence type="ECO:0000256" key="20">
    <source>
        <dbReference type="PROSITE-ProRule" id="PRU10141"/>
    </source>
</evidence>
<dbReference type="GO" id="GO:0016020">
    <property type="term" value="C:membrane"/>
    <property type="evidence" value="ECO:0007669"/>
    <property type="project" value="UniProtKB-SubCell"/>
</dbReference>
<evidence type="ECO:0000256" key="8">
    <source>
        <dbReference type="ARBA" id="ARBA00022692"/>
    </source>
</evidence>
<evidence type="ECO:0000256" key="17">
    <source>
        <dbReference type="ARBA" id="ARBA00023180"/>
    </source>
</evidence>
<comment type="similarity">
    <text evidence="2">Belongs to the protein kinase superfamily. Ser/Thr protein kinase family.</text>
</comment>
<evidence type="ECO:0000313" key="24">
    <source>
        <dbReference type="Proteomes" id="UP001293593"/>
    </source>
</evidence>
<accession>A0AAE1MEB0</accession>
<keyword evidence="13 20" id="KW-0067">ATP-binding</keyword>
<feature type="signal peptide" evidence="21">
    <location>
        <begin position="1"/>
        <end position="36"/>
    </location>
</feature>
<comment type="similarity">
    <text evidence="3">Belongs to the RLP family.</text>
</comment>
<dbReference type="Pfam" id="PF07714">
    <property type="entry name" value="PK_Tyr_Ser-Thr"/>
    <property type="match status" value="1"/>
</dbReference>
<dbReference type="Pfam" id="PF08263">
    <property type="entry name" value="LRRNT_2"/>
    <property type="match status" value="1"/>
</dbReference>
<dbReference type="InterPro" id="IPR032675">
    <property type="entry name" value="LRR_dom_sf"/>
</dbReference>
<evidence type="ECO:0000256" key="21">
    <source>
        <dbReference type="SAM" id="SignalP"/>
    </source>
</evidence>
<dbReference type="AlphaFoldDB" id="A0AAE1MEB0"/>
<name>A0AAE1MEB0_9FABA</name>
<dbReference type="FunFam" id="1.10.510.10:FF:000016">
    <property type="entry name" value="Somatic embryogenesis receptor-like kinase 1"/>
    <property type="match status" value="1"/>
</dbReference>
<dbReference type="InterPro" id="IPR011009">
    <property type="entry name" value="Kinase-like_dom_sf"/>
</dbReference>
<organism evidence="23 24">
    <name type="scientific">Acacia crassicarpa</name>
    <name type="common">northern wattle</name>
    <dbReference type="NCBI Taxonomy" id="499986"/>
    <lineage>
        <taxon>Eukaryota</taxon>
        <taxon>Viridiplantae</taxon>
        <taxon>Streptophyta</taxon>
        <taxon>Embryophyta</taxon>
        <taxon>Tracheophyta</taxon>
        <taxon>Spermatophyta</taxon>
        <taxon>Magnoliopsida</taxon>
        <taxon>eudicotyledons</taxon>
        <taxon>Gunneridae</taxon>
        <taxon>Pentapetalae</taxon>
        <taxon>rosids</taxon>
        <taxon>fabids</taxon>
        <taxon>Fabales</taxon>
        <taxon>Fabaceae</taxon>
        <taxon>Caesalpinioideae</taxon>
        <taxon>mimosoid clade</taxon>
        <taxon>Acacieae</taxon>
        <taxon>Acacia</taxon>
    </lineage>
</organism>
<keyword evidence="5" id="KW-0723">Serine/threonine-protein kinase</keyword>
<evidence type="ECO:0000256" key="6">
    <source>
        <dbReference type="ARBA" id="ARBA00022614"/>
    </source>
</evidence>
<protein>
    <recommendedName>
        <fullName evidence="4">non-specific serine/threonine protein kinase</fullName>
        <ecNumber evidence="4">2.7.11.1</ecNumber>
    </recommendedName>
</protein>
<comment type="caution">
    <text evidence="23">The sequence shown here is derived from an EMBL/GenBank/DDBJ whole genome shotgun (WGS) entry which is preliminary data.</text>
</comment>
<dbReference type="SUPFAM" id="SSF52058">
    <property type="entry name" value="L domain-like"/>
    <property type="match status" value="1"/>
</dbReference>
<evidence type="ECO:0000256" key="7">
    <source>
        <dbReference type="ARBA" id="ARBA00022679"/>
    </source>
</evidence>
<dbReference type="FunFam" id="3.30.200.20:FF:000015">
    <property type="entry name" value="Somatic embryogenesis receptor kinase 1"/>
    <property type="match status" value="1"/>
</dbReference>
<dbReference type="InterPro" id="IPR017441">
    <property type="entry name" value="Protein_kinase_ATP_BS"/>
</dbReference>
<evidence type="ECO:0000256" key="16">
    <source>
        <dbReference type="ARBA" id="ARBA00023170"/>
    </source>
</evidence>
<keyword evidence="16" id="KW-0675">Receptor</keyword>
<evidence type="ECO:0000256" key="5">
    <source>
        <dbReference type="ARBA" id="ARBA00022527"/>
    </source>
</evidence>
<dbReference type="SMART" id="SM00220">
    <property type="entry name" value="S_TKc"/>
    <property type="match status" value="1"/>
</dbReference>
<evidence type="ECO:0000256" key="15">
    <source>
        <dbReference type="ARBA" id="ARBA00023136"/>
    </source>
</evidence>
<dbReference type="InterPro" id="IPR013210">
    <property type="entry name" value="LRR_N_plant-typ"/>
</dbReference>
<dbReference type="GO" id="GO:0005524">
    <property type="term" value="F:ATP binding"/>
    <property type="evidence" value="ECO:0007669"/>
    <property type="project" value="UniProtKB-UniRule"/>
</dbReference>
<evidence type="ECO:0000256" key="3">
    <source>
        <dbReference type="ARBA" id="ARBA00009592"/>
    </source>
</evidence>
<dbReference type="FunFam" id="3.80.10.10:FF:000275">
    <property type="entry name" value="Leucine-rich repeat receptor-like protein kinase"/>
    <property type="match status" value="1"/>
</dbReference>
<keyword evidence="15" id="KW-0472">Membrane</keyword>
<sequence length="626" mass="69822">MSPACEHSSEIREAHIPPNQMNRWLVFLAILGLSCATTGPDVEGEALLDFLKVLNDSNHQITDWNSFLVSPCFSWSHVTCRDGHVISLSLGSKGFSGTLSPSITNLKYLITLELQNNSLSGFLPDYIANLTRLQYLNLADNNFNGSMPSTWGQLSSLRTLVLRGNDLSGSIPNSFENLSGLSELDLSSNKLSGTIPKHLFSVPIFNYSDTELHCDSSLEQPCVSNSAIPASTNKSKLAVALGWASCGAFGILCLGTILTYAYQYIQRHKNDVFVDVSGEDESKVSFGQLRRFSLRELHLATNNFNEGNVIGQGGFGKVYKGALSDNTKIAVKRLADYHNPGGEAAFQREVQLISVAVHRNLLRLIGFCTTSTERILVYPFMENRSVAYRLRDLKPEEQSLDWPTRKRIAFGTAHGLEYLHEQCNPKIIHRDLKAANILLDDEFEAVLGDFGLAKLVDTRLTSVTTQVRGTMGHIAPEYLSTGKSSEKTDVFGYGITLLEIVTGQRAIDFSRLEEEEDVLLLDHIKKLLKEKRIKDIVDKNLESYDAKDVERIIQVALLCTQAAPEDRPSMSEVVNLLIGEGLAERWAEWELMDEMDNREMSLLDHQFAWADESTHDQEAIQLSWAR</sequence>
<dbReference type="SMART" id="SM00369">
    <property type="entry name" value="LRR_TYP"/>
    <property type="match status" value="3"/>
</dbReference>
<evidence type="ECO:0000256" key="1">
    <source>
        <dbReference type="ARBA" id="ARBA00004479"/>
    </source>
</evidence>
<dbReference type="InterPro" id="IPR000719">
    <property type="entry name" value="Prot_kinase_dom"/>
</dbReference>
<dbReference type="InterPro" id="IPR003591">
    <property type="entry name" value="Leu-rich_rpt_typical-subtyp"/>
</dbReference>
<keyword evidence="14" id="KW-1133">Transmembrane helix</keyword>
<evidence type="ECO:0000256" key="18">
    <source>
        <dbReference type="ARBA" id="ARBA00047899"/>
    </source>
</evidence>
<evidence type="ECO:0000256" key="11">
    <source>
        <dbReference type="ARBA" id="ARBA00022741"/>
    </source>
</evidence>
<evidence type="ECO:0000256" key="12">
    <source>
        <dbReference type="ARBA" id="ARBA00022777"/>
    </source>
</evidence>
<gene>
    <name evidence="23" type="ORF">QN277_006512</name>
</gene>
<evidence type="ECO:0000256" key="2">
    <source>
        <dbReference type="ARBA" id="ARBA00008684"/>
    </source>
</evidence>
<proteinExistence type="inferred from homology"/>
<evidence type="ECO:0000256" key="14">
    <source>
        <dbReference type="ARBA" id="ARBA00022989"/>
    </source>
</evidence>
<feature type="chain" id="PRO_5041970935" description="non-specific serine/threonine protein kinase" evidence="21">
    <location>
        <begin position="37"/>
        <end position="626"/>
    </location>
</feature>
<dbReference type="InterPro" id="IPR051824">
    <property type="entry name" value="LRR_Rcpt-Like_S/T_Kinase"/>
</dbReference>
<feature type="binding site" evidence="20">
    <location>
        <position position="332"/>
    </location>
    <ligand>
        <name>ATP</name>
        <dbReference type="ChEBI" id="CHEBI:30616"/>
    </ligand>
</feature>
<keyword evidence="11 20" id="KW-0547">Nucleotide-binding</keyword>
<dbReference type="InterPro" id="IPR001245">
    <property type="entry name" value="Ser-Thr/Tyr_kinase_cat_dom"/>
</dbReference>
<keyword evidence="24" id="KW-1185">Reference proteome</keyword>
<comment type="catalytic activity">
    <reaction evidence="19">
        <text>L-seryl-[protein] + ATP = O-phospho-L-seryl-[protein] + ADP + H(+)</text>
        <dbReference type="Rhea" id="RHEA:17989"/>
        <dbReference type="Rhea" id="RHEA-COMP:9863"/>
        <dbReference type="Rhea" id="RHEA-COMP:11604"/>
        <dbReference type="ChEBI" id="CHEBI:15378"/>
        <dbReference type="ChEBI" id="CHEBI:29999"/>
        <dbReference type="ChEBI" id="CHEBI:30616"/>
        <dbReference type="ChEBI" id="CHEBI:83421"/>
        <dbReference type="ChEBI" id="CHEBI:456216"/>
        <dbReference type="EC" id="2.7.11.1"/>
    </reaction>
</comment>
<dbReference type="Pfam" id="PF13855">
    <property type="entry name" value="LRR_8"/>
    <property type="match status" value="1"/>
</dbReference>
<keyword evidence="6" id="KW-0433">Leucine-rich repeat</keyword>
<evidence type="ECO:0000259" key="22">
    <source>
        <dbReference type="PROSITE" id="PS50011"/>
    </source>
</evidence>
<keyword evidence="10" id="KW-0677">Repeat</keyword>
<feature type="domain" description="Protein kinase" evidence="22">
    <location>
        <begin position="304"/>
        <end position="587"/>
    </location>
</feature>
<dbReference type="Gene3D" id="3.30.200.20">
    <property type="entry name" value="Phosphorylase Kinase, domain 1"/>
    <property type="match status" value="1"/>
</dbReference>
<dbReference type="Proteomes" id="UP001293593">
    <property type="component" value="Unassembled WGS sequence"/>
</dbReference>
<dbReference type="Gene3D" id="1.10.510.10">
    <property type="entry name" value="Transferase(Phosphotransferase) domain 1"/>
    <property type="match status" value="1"/>
</dbReference>
<keyword evidence="8" id="KW-0812">Transmembrane</keyword>
<evidence type="ECO:0000256" key="10">
    <source>
        <dbReference type="ARBA" id="ARBA00022737"/>
    </source>
</evidence>
<dbReference type="PROSITE" id="PS50011">
    <property type="entry name" value="PROTEIN_KINASE_DOM"/>
    <property type="match status" value="1"/>
</dbReference>
<evidence type="ECO:0000256" key="4">
    <source>
        <dbReference type="ARBA" id="ARBA00012513"/>
    </source>
</evidence>
<dbReference type="InterPro" id="IPR008271">
    <property type="entry name" value="Ser/Thr_kinase_AS"/>
</dbReference>
<dbReference type="PANTHER" id="PTHR48006:SF102">
    <property type="entry name" value="LEUCINE-RICH REPEAT-CONTAINING PROTEIN DDB_G0281931-RELATED"/>
    <property type="match status" value="1"/>
</dbReference>
<comment type="subcellular location">
    <subcellularLocation>
        <location evidence="1">Membrane</location>
        <topology evidence="1">Single-pass type I membrane protein</topology>
    </subcellularLocation>
</comment>
<keyword evidence="17" id="KW-0325">Glycoprotein</keyword>
<keyword evidence="9 21" id="KW-0732">Signal</keyword>
<dbReference type="Gene3D" id="3.80.10.10">
    <property type="entry name" value="Ribonuclease Inhibitor"/>
    <property type="match status" value="1"/>
</dbReference>
<evidence type="ECO:0000256" key="19">
    <source>
        <dbReference type="ARBA" id="ARBA00048679"/>
    </source>
</evidence>
<dbReference type="EMBL" id="JAWXYG010000012">
    <property type="protein sequence ID" value="KAK4256841.1"/>
    <property type="molecule type" value="Genomic_DNA"/>
</dbReference>
<dbReference type="PANTHER" id="PTHR48006">
    <property type="entry name" value="LEUCINE-RICH REPEAT-CONTAINING PROTEIN DDB_G0281931-RELATED"/>
    <property type="match status" value="1"/>
</dbReference>
<comment type="catalytic activity">
    <reaction evidence="18">
        <text>L-threonyl-[protein] + ATP = O-phospho-L-threonyl-[protein] + ADP + H(+)</text>
        <dbReference type="Rhea" id="RHEA:46608"/>
        <dbReference type="Rhea" id="RHEA-COMP:11060"/>
        <dbReference type="Rhea" id="RHEA-COMP:11605"/>
        <dbReference type="ChEBI" id="CHEBI:15378"/>
        <dbReference type="ChEBI" id="CHEBI:30013"/>
        <dbReference type="ChEBI" id="CHEBI:30616"/>
        <dbReference type="ChEBI" id="CHEBI:61977"/>
        <dbReference type="ChEBI" id="CHEBI:456216"/>
        <dbReference type="EC" id="2.7.11.1"/>
    </reaction>
</comment>
<dbReference type="SUPFAM" id="SSF56112">
    <property type="entry name" value="Protein kinase-like (PK-like)"/>
    <property type="match status" value="1"/>
</dbReference>
<dbReference type="GO" id="GO:0004674">
    <property type="term" value="F:protein serine/threonine kinase activity"/>
    <property type="evidence" value="ECO:0007669"/>
    <property type="project" value="UniProtKB-KW"/>
</dbReference>
<evidence type="ECO:0000313" key="23">
    <source>
        <dbReference type="EMBL" id="KAK4256841.1"/>
    </source>
</evidence>
<keyword evidence="12" id="KW-0418">Kinase</keyword>
<evidence type="ECO:0000256" key="13">
    <source>
        <dbReference type="ARBA" id="ARBA00022840"/>
    </source>
</evidence>
<evidence type="ECO:0000256" key="9">
    <source>
        <dbReference type="ARBA" id="ARBA00022729"/>
    </source>
</evidence>